<keyword evidence="7" id="KW-0812">Transmembrane</keyword>
<dbReference type="InterPro" id="IPR017441">
    <property type="entry name" value="Protein_kinase_ATP_BS"/>
</dbReference>
<keyword evidence="10" id="KW-1185">Reference proteome</keyword>
<dbReference type="PROSITE" id="PS00108">
    <property type="entry name" value="PROTEIN_KINASE_ST"/>
    <property type="match status" value="1"/>
</dbReference>
<protein>
    <recommendedName>
        <fullName evidence="8">Protein kinase domain-containing protein</fullName>
    </recommendedName>
</protein>
<evidence type="ECO:0000256" key="1">
    <source>
        <dbReference type="ARBA" id="ARBA00022679"/>
    </source>
</evidence>
<dbReference type="RefSeq" id="WP_344648003.1">
    <property type="nucleotide sequence ID" value="NZ_BAAAGX010000006.1"/>
</dbReference>
<dbReference type="InterPro" id="IPR011009">
    <property type="entry name" value="Kinase-like_dom_sf"/>
</dbReference>
<evidence type="ECO:0000313" key="10">
    <source>
        <dbReference type="Proteomes" id="UP001500967"/>
    </source>
</evidence>
<feature type="region of interest" description="Disordered" evidence="6">
    <location>
        <begin position="279"/>
        <end position="306"/>
    </location>
</feature>
<dbReference type="Gene3D" id="1.10.510.10">
    <property type="entry name" value="Transferase(Phosphotransferase) domain 1"/>
    <property type="match status" value="1"/>
</dbReference>
<organism evidence="9 10">
    <name type="scientific">Cryptosporangium japonicum</name>
    <dbReference type="NCBI Taxonomy" id="80872"/>
    <lineage>
        <taxon>Bacteria</taxon>
        <taxon>Bacillati</taxon>
        <taxon>Actinomycetota</taxon>
        <taxon>Actinomycetes</taxon>
        <taxon>Cryptosporangiales</taxon>
        <taxon>Cryptosporangiaceae</taxon>
        <taxon>Cryptosporangium</taxon>
    </lineage>
</organism>
<evidence type="ECO:0000259" key="8">
    <source>
        <dbReference type="PROSITE" id="PS50011"/>
    </source>
</evidence>
<dbReference type="EMBL" id="BAAAGX010000006">
    <property type="protein sequence ID" value="GAA0230756.1"/>
    <property type="molecule type" value="Genomic_DNA"/>
</dbReference>
<name>A0ABP3DF67_9ACTN</name>
<proteinExistence type="predicted"/>
<gene>
    <name evidence="9" type="ORF">GCM10009539_15230</name>
</gene>
<evidence type="ECO:0000256" key="6">
    <source>
        <dbReference type="SAM" id="MobiDB-lite"/>
    </source>
</evidence>
<feature type="compositionally biased region" description="Low complexity" evidence="6">
    <location>
        <begin position="439"/>
        <end position="461"/>
    </location>
</feature>
<evidence type="ECO:0000256" key="2">
    <source>
        <dbReference type="ARBA" id="ARBA00022741"/>
    </source>
</evidence>
<feature type="transmembrane region" description="Helical" evidence="7">
    <location>
        <begin position="563"/>
        <end position="580"/>
    </location>
</feature>
<reference evidence="10" key="1">
    <citation type="journal article" date="2019" name="Int. J. Syst. Evol. Microbiol.">
        <title>The Global Catalogue of Microorganisms (GCM) 10K type strain sequencing project: providing services to taxonomists for standard genome sequencing and annotation.</title>
        <authorList>
            <consortium name="The Broad Institute Genomics Platform"/>
            <consortium name="The Broad Institute Genome Sequencing Center for Infectious Disease"/>
            <person name="Wu L."/>
            <person name="Ma J."/>
        </authorList>
    </citation>
    <scope>NUCLEOTIDE SEQUENCE [LARGE SCALE GENOMIC DNA]</scope>
    <source>
        <strain evidence="10">JCM 10425</strain>
    </source>
</reference>
<evidence type="ECO:0000256" key="3">
    <source>
        <dbReference type="ARBA" id="ARBA00022777"/>
    </source>
</evidence>
<evidence type="ECO:0000313" key="9">
    <source>
        <dbReference type="EMBL" id="GAA0230756.1"/>
    </source>
</evidence>
<keyword evidence="4 5" id="KW-0067">ATP-binding</keyword>
<dbReference type="PROSITE" id="PS50011">
    <property type="entry name" value="PROTEIN_KINASE_DOM"/>
    <property type="match status" value="1"/>
</dbReference>
<feature type="compositionally biased region" description="Gly residues" evidence="6">
    <location>
        <begin position="429"/>
        <end position="438"/>
    </location>
</feature>
<feature type="binding site" evidence="5">
    <location>
        <position position="40"/>
    </location>
    <ligand>
        <name>ATP</name>
        <dbReference type="ChEBI" id="CHEBI:30616"/>
    </ligand>
</feature>
<dbReference type="PROSITE" id="PS00107">
    <property type="entry name" value="PROTEIN_KINASE_ATP"/>
    <property type="match status" value="1"/>
</dbReference>
<dbReference type="SUPFAM" id="SSF56112">
    <property type="entry name" value="Protein kinase-like (PK-like)"/>
    <property type="match status" value="1"/>
</dbReference>
<accession>A0ABP3DF67</accession>
<dbReference type="Gene3D" id="3.30.200.20">
    <property type="entry name" value="Phosphorylase Kinase, domain 1"/>
    <property type="match status" value="1"/>
</dbReference>
<dbReference type="Proteomes" id="UP001500967">
    <property type="component" value="Unassembled WGS sequence"/>
</dbReference>
<feature type="transmembrane region" description="Helical" evidence="7">
    <location>
        <begin position="619"/>
        <end position="640"/>
    </location>
</feature>
<dbReference type="PANTHER" id="PTHR43289">
    <property type="entry name" value="MITOGEN-ACTIVATED PROTEIN KINASE KINASE KINASE 20-RELATED"/>
    <property type="match status" value="1"/>
</dbReference>
<comment type="caution">
    <text evidence="9">The sequence shown here is derived from an EMBL/GenBank/DDBJ whole genome shotgun (WGS) entry which is preliminary data.</text>
</comment>
<feature type="region of interest" description="Disordered" evidence="6">
    <location>
        <begin position="373"/>
        <end position="461"/>
    </location>
</feature>
<keyword evidence="7" id="KW-1133">Transmembrane helix</keyword>
<evidence type="ECO:0000256" key="4">
    <source>
        <dbReference type="ARBA" id="ARBA00022840"/>
    </source>
</evidence>
<feature type="compositionally biased region" description="Low complexity" evidence="6">
    <location>
        <begin position="373"/>
        <end position="385"/>
    </location>
</feature>
<evidence type="ECO:0000256" key="7">
    <source>
        <dbReference type="SAM" id="Phobius"/>
    </source>
</evidence>
<feature type="compositionally biased region" description="Low complexity" evidence="6">
    <location>
        <begin position="395"/>
        <end position="428"/>
    </location>
</feature>
<dbReference type="PANTHER" id="PTHR43289:SF34">
    <property type="entry name" value="SERINE_THREONINE-PROTEIN KINASE YBDM-RELATED"/>
    <property type="match status" value="1"/>
</dbReference>
<keyword evidence="2 5" id="KW-0547">Nucleotide-binding</keyword>
<evidence type="ECO:0000256" key="5">
    <source>
        <dbReference type="PROSITE-ProRule" id="PRU10141"/>
    </source>
</evidence>
<dbReference type="InterPro" id="IPR000719">
    <property type="entry name" value="Prot_kinase_dom"/>
</dbReference>
<dbReference type="Pfam" id="PF00069">
    <property type="entry name" value="Pkinase"/>
    <property type="match status" value="1"/>
</dbReference>
<dbReference type="CDD" id="cd14014">
    <property type="entry name" value="STKc_PknB_like"/>
    <property type="match status" value="1"/>
</dbReference>
<feature type="transmembrane region" description="Helical" evidence="7">
    <location>
        <begin position="592"/>
        <end position="613"/>
    </location>
</feature>
<dbReference type="SMART" id="SM00220">
    <property type="entry name" value="S_TKc"/>
    <property type="match status" value="1"/>
</dbReference>
<dbReference type="InterPro" id="IPR008271">
    <property type="entry name" value="Ser/Thr_kinase_AS"/>
</dbReference>
<sequence length="649" mass="66449">MSAPTVGQLGQYKLVGVLGSGGMGTVYLGRSPGGRPVAVKAVHGHLAINPDFRTRFRREVALARRVGGPYTAAMLDADPDADPPWLATEYIRGQSLSQVLTEHGALPEHTVRALAAGLAEALQVIHAAGVVHRDLKPSNVLLSENGPRVIDFGIAKAVEGIDLTGDGPLLGTPGYMSPEHLAGSALAPSSDVFSLGAVLAHAATGVAPFGAGQSFAVANRVATAPPDLSGLPAGLAELIGKCLAKEPGERPSLDWIVRQVGSFSEQDSWLPSEVGNAIRHRPAPTRPFTSADAPPPGAGDAADDVPPPDIVEYLADRFARRVGGAPIVPVRSSERPVALIRPKPAGAPAPEVPPAELAVAKLKEGAARLQGAAARLKSAARSSGGQTSAPDARTPAGYAPGSPAAGARPAGAREAGAPVAGGPAPVHGRAGGPMGARGGSAAAPQQRAPWQRRPDGNPAPARDARAAAVRTPRRVPWQRLQCPPIGTPTGRRAWSRWLLVLILLALLDAVAQTPAVRELVGAPSSPPWLAGAFEASSAIGRVMSGVPDPITGWIKEGGAATRAIRLAVIPLLLLAFVALIRRGGTSSPMMVAKTAAGWLGTALAVLLACRYLATGFASLVWAVDTLGWLLIPTAIALAVLTSRVAGKAR</sequence>
<keyword evidence="7" id="KW-0472">Membrane</keyword>
<keyword evidence="1" id="KW-0808">Transferase</keyword>
<keyword evidence="3" id="KW-0418">Kinase</keyword>
<feature type="domain" description="Protein kinase" evidence="8">
    <location>
        <begin position="12"/>
        <end position="270"/>
    </location>
</feature>